<evidence type="ECO:0000313" key="10">
    <source>
        <dbReference type="EMBL" id="CAH0055497.1"/>
    </source>
</evidence>
<dbReference type="GO" id="GO:0008270">
    <property type="term" value="F:zinc ion binding"/>
    <property type="evidence" value="ECO:0007669"/>
    <property type="project" value="UniProtKB-KW"/>
</dbReference>
<keyword evidence="4 7" id="KW-0863">Zinc-finger</keyword>
<evidence type="ECO:0000256" key="6">
    <source>
        <dbReference type="ARBA" id="ARBA00023242"/>
    </source>
</evidence>
<feature type="domain" description="C2H2-type" evidence="9">
    <location>
        <begin position="45"/>
        <end position="68"/>
    </location>
</feature>
<keyword evidence="11" id="KW-1185">Reference proteome</keyword>
<dbReference type="OrthoDB" id="40579at2759"/>
<evidence type="ECO:0000256" key="1">
    <source>
        <dbReference type="ARBA" id="ARBA00004123"/>
    </source>
</evidence>
<dbReference type="GO" id="GO:0000981">
    <property type="term" value="F:DNA-binding transcription factor activity, RNA polymerase II-specific"/>
    <property type="evidence" value="ECO:0007669"/>
    <property type="project" value="InterPro"/>
</dbReference>
<dbReference type="SMART" id="SM00355">
    <property type="entry name" value="ZnF_C2H2"/>
    <property type="match status" value="2"/>
</dbReference>
<dbReference type="GO" id="GO:0000785">
    <property type="term" value="C:chromatin"/>
    <property type="evidence" value="ECO:0007669"/>
    <property type="project" value="TreeGrafter"/>
</dbReference>
<dbReference type="PANTHER" id="PTHR40626">
    <property type="entry name" value="MIP31509P"/>
    <property type="match status" value="1"/>
</dbReference>
<keyword evidence="3" id="KW-0677">Repeat</keyword>
<reference evidence="10" key="1">
    <citation type="submission" date="2021-10" db="EMBL/GenBank/DDBJ databases">
        <authorList>
            <person name="Piombo E."/>
        </authorList>
    </citation>
    <scope>NUCLEOTIDE SEQUENCE</scope>
</reference>
<dbReference type="InterPro" id="IPR051059">
    <property type="entry name" value="VerF-like"/>
</dbReference>
<feature type="domain" description="C2H2-type" evidence="9">
    <location>
        <begin position="17"/>
        <end position="44"/>
    </location>
</feature>
<dbReference type="InterPro" id="IPR036236">
    <property type="entry name" value="Znf_C2H2_sf"/>
</dbReference>
<name>A0A9N9ZHA8_9HYPO</name>
<dbReference type="Gene3D" id="3.30.160.60">
    <property type="entry name" value="Classic Zinc Finger"/>
    <property type="match status" value="2"/>
</dbReference>
<dbReference type="Proteomes" id="UP000775872">
    <property type="component" value="Unassembled WGS sequence"/>
</dbReference>
<dbReference type="GO" id="GO:0006351">
    <property type="term" value="P:DNA-templated transcription"/>
    <property type="evidence" value="ECO:0007669"/>
    <property type="project" value="InterPro"/>
</dbReference>
<protein>
    <recommendedName>
        <fullName evidence="9">C2H2-type domain-containing protein</fullName>
    </recommendedName>
</protein>
<evidence type="ECO:0000256" key="3">
    <source>
        <dbReference type="ARBA" id="ARBA00022737"/>
    </source>
</evidence>
<dbReference type="PANTHER" id="PTHR40626:SF13">
    <property type="entry name" value="RESPIRATION FACTOR 2-RELATED"/>
    <property type="match status" value="1"/>
</dbReference>
<accession>A0A9N9ZHA8</accession>
<feature type="region of interest" description="Disordered" evidence="8">
    <location>
        <begin position="86"/>
        <end position="116"/>
    </location>
</feature>
<comment type="subcellular location">
    <subcellularLocation>
        <location evidence="1">Nucleus</location>
    </subcellularLocation>
</comment>
<proteinExistence type="predicted"/>
<dbReference type="InterPro" id="IPR013087">
    <property type="entry name" value="Znf_C2H2_type"/>
</dbReference>
<evidence type="ECO:0000313" key="11">
    <source>
        <dbReference type="Proteomes" id="UP000775872"/>
    </source>
</evidence>
<keyword evidence="6" id="KW-0539">Nucleus</keyword>
<dbReference type="AlphaFoldDB" id="A0A9N9ZHA8"/>
<sequence length="782" mass="88969">MSSTLNPNHKGNGTANFTCAVCCRAFHRPDHLARHVRSHNNVRPFRCEVCGRTFGRRDVLLRHADQVHREHGVSKKDASSFRLAQSNEGLGGDEIPSLRRSQSTAKRQCRGGNNPATQAVDFVRHSPAHEMVDSIEKVASLRGADLDDFVQRLSGIRSYTDLTRVFRKQTLTDLNETPIQIYPPNILADHYARHIRIPYTPPSLQVAGTYQVTSLSEYTVDRLMQSYRENFPFPWIHFPTWDLSAASLLREQSHDGQPDRLCHGWKRQPHRLLLISMLALGASCCQEPALALDLYRQVRKGILAWVSRGREEPLPQAFFQAFTGYLAFGITFGDKSLEELTIGHTISLRALVRDAALEKPKAMADETAVCGCGCCADKNVSQWLRWVRVEERKRTFFAYFSLLSSTLMYLDSIASVDWREIGYDLPCGERVWFADSASAWSEAIRTDPLQPPFAEAVRYIFDRDAAADGQIGACGPHSTSSGYRGRRQHMDRLLQNEMSCFLLITAIHYEAFHARTQPGPYYDNAEKALERWQTLWTKACSDMSVEHVERFMSCSTAMFNHTQLLLQANIEEARESLMSRRFRKLHILFLFSERTPQPGYPLDLPWTAGSDENQLIENMFFVSEQRSAFRQVATCALNALEQSVISVSKESQRVNITLHLAASMFYNIQCLCSWLCFFAHCLDRGLYGGDFEWDDKADAKDSRLLESILSFAKSRKREFNASFEILSSPDDFDRNKAGRLACNLLDLHHHILSQCRTWPLFDHVGDALKGRSLAISDWIDAN</sequence>
<keyword evidence="2" id="KW-0479">Metal-binding</keyword>
<dbReference type="SUPFAM" id="SSF57667">
    <property type="entry name" value="beta-beta-alpha zinc fingers"/>
    <property type="match status" value="1"/>
</dbReference>
<gene>
    <name evidence="10" type="ORF">CSOL1703_00017601</name>
</gene>
<evidence type="ECO:0000256" key="2">
    <source>
        <dbReference type="ARBA" id="ARBA00022723"/>
    </source>
</evidence>
<dbReference type="EMBL" id="CABFOC020000057">
    <property type="protein sequence ID" value="CAH0055497.1"/>
    <property type="molecule type" value="Genomic_DNA"/>
</dbReference>
<comment type="caution">
    <text evidence="10">The sequence shown here is derived from an EMBL/GenBank/DDBJ whole genome shotgun (WGS) entry which is preliminary data.</text>
</comment>
<evidence type="ECO:0000259" key="9">
    <source>
        <dbReference type="PROSITE" id="PS50157"/>
    </source>
</evidence>
<evidence type="ECO:0000256" key="8">
    <source>
        <dbReference type="SAM" id="MobiDB-lite"/>
    </source>
</evidence>
<evidence type="ECO:0000256" key="5">
    <source>
        <dbReference type="ARBA" id="ARBA00022833"/>
    </source>
</evidence>
<dbReference type="GO" id="GO:0005634">
    <property type="term" value="C:nucleus"/>
    <property type="evidence" value="ECO:0007669"/>
    <property type="project" value="UniProtKB-SubCell"/>
</dbReference>
<organism evidence="10 11">
    <name type="scientific">Clonostachys solani</name>
    <dbReference type="NCBI Taxonomy" id="160281"/>
    <lineage>
        <taxon>Eukaryota</taxon>
        <taxon>Fungi</taxon>
        <taxon>Dikarya</taxon>
        <taxon>Ascomycota</taxon>
        <taxon>Pezizomycotina</taxon>
        <taxon>Sordariomycetes</taxon>
        <taxon>Hypocreomycetidae</taxon>
        <taxon>Hypocreales</taxon>
        <taxon>Bionectriaceae</taxon>
        <taxon>Clonostachys</taxon>
    </lineage>
</organism>
<dbReference type="PROSITE" id="PS00028">
    <property type="entry name" value="ZINC_FINGER_C2H2_1"/>
    <property type="match status" value="2"/>
</dbReference>
<keyword evidence="5" id="KW-0862">Zinc</keyword>
<dbReference type="PROSITE" id="PS50157">
    <property type="entry name" value="ZINC_FINGER_C2H2_2"/>
    <property type="match status" value="2"/>
</dbReference>
<evidence type="ECO:0000256" key="7">
    <source>
        <dbReference type="PROSITE-ProRule" id="PRU00042"/>
    </source>
</evidence>
<evidence type="ECO:0000256" key="4">
    <source>
        <dbReference type="ARBA" id="ARBA00022771"/>
    </source>
</evidence>
<dbReference type="GO" id="GO:0000978">
    <property type="term" value="F:RNA polymerase II cis-regulatory region sequence-specific DNA binding"/>
    <property type="evidence" value="ECO:0007669"/>
    <property type="project" value="InterPro"/>
</dbReference>